<sequence>EESCYILDLPDTNNTFSIFHSSLLYPFHDSNHACFLSYYILCPGLIITINGIEEFEVGAIINKHY</sequence>
<dbReference type="RefSeq" id="XP_009545814.1">
    <property type="nucleotide sequence ID" value="XM_009547519.1"/>
</dbReference>
<evidence type="ECO:0000313" key="2">
    <source>
        <dbReference type="Proteomes" id="UP000030671"/>
    </source>
</evidence>
<dbReference type="AlphaFoldDB" id="W4K899"/>
<proteinExistence type="predicted"/>
<accession>W4K899</accession>
<dbReference type="GeneID" id="20676930"/>
<keyword evidence="2" id="KW-1185">Reference proteome</keyword>
<dbReference type="InParanoid" id="W4K899"/>
<evidence type="ECO:0000313" key="1">
    <source>
        <dbReference type="EMBL" id="ETW82057.1"/>
    </source>
</evidence>
<gene>
    <name evidence="1" type="ORF">HETIRDRAFT_45861</name>
</gene>
<dbReference type="HOGENOM" id="CLU_180976_0_0_1"/>
<name>W4K899_HETIT</name>
<protein>
    <submittedName>
        <fullName evidence="1">Uncharacterized protein</fullName>
    </submittedName>
</protein>
<dbReference type="EMBL" id="KI925458">
    <property type="protein sequence ID" value="ETW82057.1"/>
    <property type="molecule type" value="Genomic_DNA"/>
</dbReference>
<dbReference type="KEGG" id="hir:HETIRDRAFT_45861"/>
<reference evidence="1 2" key="1">
    <citation type="journal article" date="2012" name="New Phytol.">
        <title>Insight into trade-off between wood decay and parasitism from the genome of a fungal forest pathogen.</title>
        <authorList>
            <person name="Olson A."/>
            <person name="Aerts A."/>
            <person name="Asiegbu F."/>
            <person name="Belbahri L."/>
            <person name="Bouzid O."/>
            <person name="Broberg A."/>
            <person name="Canback B."/>
            <person name="Coutinho P.M."/>
            <person name="Cullen D."/>
            <person name="Dalman K."/>
            <person name="Deflorio G."/>
            <person name="van Diepen L.T."/>
            <person name="Dunand C."/>
            <person name="Duplessis S."/>
            <person name="Durling M."/>
            <person name="Gonthier P."/>
            <person name="Grimwood J."/>
            <person name="Fossdal C.G."/>
            <person name="Hansson D."/>
            <person name="Henrissat B."/>
            <person name="Hietala A."/>
            <person name="Himmelstrand K."/>
            <person name="Hoffmeister D."/>
            <person name="Hogberg N."/>
            <person name="James T.Y."/>
            <person name="Karlsson M."/>
            <person name="Kohler A."/>
            <person name="Kues U."/>
            <person name="Lee Y.H."/>
            <person name="Lin Y.C."/>
            <person name="Lind M."/>
            <person name="Lindquist E."/>
            <person name="Lombard V."/>
            <person name="Lucas S."/>
            <person name="Lunden K."/>
            <person name="Morin E."/>
            <person name="Murat C."/>
            <person name="Park J."/>
            <person name="Raffaello T."/>
            <person name="Rouze P."/>
            <person name="Salamov A."/>
            <person name="Schmutz J."/>
            <person name="Solheim H."/>
            <person name="Stahlberg J."/>
            <person name="Velez H."/>
            <person name="de Vries R.P."/>
            <person name="Wiebenga A."/>
            <person name="Woodward S."/>
            <person name="Yakovlev I."/>
            <person name="Garbelotto M."/>
            <person name="Martin F."/>
            <person name="Grigoriev I.V."/>
            <person name="Stenlid J."/>
        </authorList>
    </citation>
    <scope>NUCLEOTIDE SEQUENCE [LARGE SCALE GENOMIC DNA]</scope>
    <source>
        <strain evidence="1 2">TC 32-1</strain>
    </source>
</reference>
<organism evidence="1 2">
    <name type="scientific">Heterobasidion irregulare (strain TC 32-1)</name>
    <dbReference type="NCBI Taxonomy" id="747525"/>
    <lineage>
        <taxon>Eukaryota</taxon>
        <taxon>Fungi</taxon>
        <taxon>Dikarya</taxon>
        <taxon>Basidiomycota</taxon>
        <taxon>Agaricomycotina</taxon>
        <taxon>Agaricomycetes</taxon>
        <taxon>Russulales</taxon>
        <taxon>Bondarzewiaceae</taxon>
        <taxon>Heterobasidion</taxon>
        <taxon>Heterobasidion annosum species complex</taxon>
    </lineage>
</organism>
<dbReference type="Proteomes" id="UP000030671">
    <property type="component" value="Unassembled WGS sequence"/>
</dbReference>
<feature type="non-terminal residue" evidence="1">
    <location>
        <position position="1"/>
    </location>
</feature>